<reference evidence="7 8" key="1">
    <citation type="submission" date="2023-10" db="EMBL/GenBank/DDBJ databases">
        <title>Roseovarius strain S88 nov., isolated from a marine algae.</title>
        <authorList>
            <person name="Lee M.W."/>
            <person name="Lee J.K."/>
            <person name="Kim J.M."/>
            <person name="Choi D.G."/>
            <person name="Baek J.H."/>
            <person name="Bayburt H."/>
            <person name="Jung J.J."/>
            <person name="Han D.M."/>
            <person name="Jeon C.O."/>
        </authorList>
    </citation>
    <scope>NUCLEOTIDE SEQUENCE [LARGE SCALE GENOMIC DNA]</scope>
    <source>
        <strain evidence="7 8">S88</strain>
    </source>
</reference>
<dbReference type="InterPro" id="IPR007452">
    <property type="entry name" value="TamB_C"/>
</dbReference>
<dbReference type="RefSeq" id="WP_338550500.1">
    <property type="nucleotide sequence ID" value="NZ_CP146069.1"/>
</dbReference>
<evidence type="ECO:0000256" key="4">
    <source>
        <dbReference type="ARBA" id="ARBA00023136"/>
    </source>
</evidence>
<evidence type="ECO:0000256" key="3">
    <source>
        <dbReference type="ARBA" id="ARBA00022989"/>
    </source>
</evidence>
<evidence type="ECO:0000259" key="6">
    <source>
        <dbReference type="Pfam" id="PF04357"/>
    </source>
</evidence>
<sequence length="1247" mass="131327">MRLTAIFALILCLAQSALAQSSEQDDKSFIENWLQENLSQAGRQVIVTDFRGALSSNATLGRLTIADENGVWFTLKDASLVWSRSALIRGRLEIDELTAGEIILERMPITEGGVSPEDSQAWQFALPDLPVAINIDEIHAKRVVLKPPVLGEQAVLSLEGAFFLDDGVARAKTQILRTDRQDSLVFEGGFSNETRVLALDLDFSEAEDGLVSKLLRIPGAPSLQLLLTGEAPLSDYTAEIVLSSDGARRFGGTIEIAGLKTSEGAEEGHAFAADLSGDVRPLFEPEFHRFMGENATLKVAGQSLTDGRLSLDKLDMSSGAMDIAGQLQLAADGWPQSFDLSVDVAGQDVTRLPVAGSELTVRAANLLARFDADEGDAWQAKIEVSDLVRDDLLVGRAVLAGEGTITRAAPGAVTAKINFDAQSLKHNDPDLSRALGDFIDGNALLSWTAQAPLQIGMLKLQTEDIVLEAIGSLDGLADGFPVTGRATLRSSNLSRYSGVAEQTLNGAAEIRVAGTGALLGGAFDVEVDANTTDLEISNARIDPLLKGNGLVSLAATRDTNGTRLDRFLVRSDAVRATADGMLSADRGHLNLAADLSEISLIEPKLTGPARGAAELNWIENGALTLNNLTTEAVEASLTGSVSLNPDDPDMPIDGEFTLISEDLSRLSAFAGRPMAGRLDWSLDGKGELRSRSLDLTSVLIAQDFRSGIEGLDRLVAGDITFDTSIVFDPNTLPHIRYLQLDASQLDVVAKNDAPGAPINASVRVANLGVLAPGFGGPATAQGQIILKDAQAKRVDVALDATGPGGTQAKITGSINEYARQLALDLVGTAPLGLANGFISPNSVDGLARFDLRMDGPAQLDALSGVVTVEQGRVALPNSGLTLQQLVGRTDLSQGQARPDVTGNAGTGGNFRVTGPIALQAPYPATLQIALNALGVSDPNLYRTTVSGQITVDGPLSSGARIGGALSLGATEVMVPSGGSVTPGSVLDMRHINTPAAVRRTQVRAGLTGETAKGPRSVYPLDLTIRAPNQIFVRGRGLDAELGGQLQLGGTTGDVTASGVFELIRGRLDILGRRLDLTEGLIDLRGALDPFLRFVAETQSDDFVVRVILEGLASAPSVRFESEPDLPQEEAVARLLFGRGLDSISPFQAAQLVTAAATLSGQRSGGLSGSLRRSLGLSDLDVTTTEDGGNQLRAGTYINENIYSEVVVDSDGNREINLNLDINSNLTVRGGTSTEGNTGIGVFFEKDY</sequence>
<dbReference type="EMBL" id="CP146069">
    <property type="protein sequence ID" value="WWR47667.1"/>
    <property type="molecule type" value="Genomic_DNA"/>
</dbReference>
<feature type="signal peptide" evidence="5">
    <location>
        <begin position="1"/>
        <end position="19"/>
    </location>
</feature>
<feature type="domain" description="Translocation and assembly module TamB C-terminal" evidence="6">
    <location>
        <begin position="901"/>
        <end position="1247"/>
    </location>
</feature>
<dbReference type="PANTHER" id="PTHR36985">
    <property type="entry name" value="TRANSLOCATION AND ASSEMBLY MODULE SUBUNIT TAMB"/>
    <property type="match status" value="1"/>
</dbReference>
<dbReference type="Proteomes" id="UP001364156">
    <property type="component" value="Chromosome"/>
</dbReference>
<name>A0ABZ2HI88_9RHOB</name>
<accession>A0ABZ2HI88</accession>
<comment type="subcellular location">
    <subcellularLocation>
        <location evidence="1">Membrane</location>
        <topology evidence="1">Single-pass membrane protein</topology>
    </subcellularLocation>
</comment>
<evidence type="ECO:0000256" key="2">
    <source>
        <dbReference type="ARBA" id="ARBA00022692"/>
    </source>
</evidence>
<keyword evidence="2" id="KW-0812">Transmembrane</keyword>
<evidence type="ECO:0000256" key="1">
    <source>
        <dbReference type="ARBA" id="ARBA00004167"/>
    </source>
</evidence>
<keyword evidence="8" id="KW-1185">Reference proteome</keyword>
<gene>
    <name evidence="7" type="ORF">RZ517_05720</name>
</gene>
<evidence type="ECO:0000313" key="8">
    <source>
        <dbReference type="Proteomes" id="UP001364156"/>
    </source>
</evidence>
<proteinExistence type="predicted"/>
<organism evidence="7 8">
    <name type="scientific">Roseovarius phycicola</name>
    <dbReference type="NCBI Taxonomy" id="3080976"/>
    <lineage>
        <taxon>Bacteria</taxon>
        <taxon>Pseudomonadati</taxon>
        <taxon>Pseudomonadota</taxon>
        <taxon>Alphaproteobacteria</taxon>
        <taxon>Rhodobacterales</taxon>
        <taxon>Roseobacteraceae</taxon>
        <taxon>Roseovarius</taxon>
    </lineage>
</organism>
<protein>
    <submittedName>
        <fullName evidence="7">Translocation/assembly module TamB domain-containing protein</fullName>
    </submittedName>
</protein>
<keyword evidence="4" id="KW-0472">Membrane</keyword>
<evidence type="ECO:0000313" key="7">
    <source>
        <dbReference type="EMBL" id="WWR47667.1"/>
    </source>
</evidence>
<evidence type="ECO:0000256" key="5">
    <source>
        <dbReference type="SAM" id="SignalP"/>
    </source>
</evidence>
<dbReference type="PANTHER" id="PTHR36985:SF1">
    <property type="entry name" value="TRANSLOCATION AND ASSEMBLY MODULE SUBUNIT TAMB"/>
    <property type="match status" value="1"/>
</dbReference>
<keyword evidence="5" id="KW-0732">Signal</keyword>
<dbReference type="Pfam" id="PF04357">
    <property type="entry name" value="TamB"/>
    <property type="match status" value="1"/>
</dbReference>
<keyword evidence="3" id="KW-1133">Transmembrane helix</keyword>
<feature type="chain" id="PRO_5045702909" evidence="5">
    <location>
        <begin position="20"/>
        <end position="1247"/>
    </location>
</feature>